<name>A0A0E0P9Y9_ORYRU</name>
<feature type="region of interest" description="Disordered" evidence="1">
    <location>
        <begin position="79"/>
        <end position="156"/>
    </location>
</feature>
<dbReference type="HOGENOM" id="CLU_142529_0_0_1"/>
<organism evidence="2 3">
    <name type="scientific">Oryza rufipogon</name>
    <name type="common">Brownbeard rice</name>
    <name type="synonym">Asian wild rice</name>
    <dbReference type="NCBI Taxonomy" id="4529"/>
    <lineage>
        <taxon>Eukaryota</taxon>
        <taxon>Viridiplantae</taxon>
        <taxon>Streptophyta</taxon>
        <taxon>Embryophyta</taxon>
        <taxon>Tracheophyta</taxon>
        <taxon>Spermatophyta</taxon>
        <taxon>Magnoliopsida</taxon>
        <taxon>Liliopsida</taxon>
        <taxon>Poales</taxon>
        <taxon>Poaceae</taxon>
        <taxon>BOP clade</taxon>
        <taxon>Oryzoideae</taxon>
        <taxon>Oryzeae</taxon>
        <taxon>Oryzinae</taxon>
        <taxon>Oryza</taxon>
    </lineage>
</organism>
<dbReference type="Gramene" id="ORUFI04G15890.1">
    <property type="protein sequence ID" value="ORUFI04G15890.1"/>
    <property type="gene ID" value="ORUFI04G15890"/>
</dbReference>
<accession>A0A0E0P9Y9</accession>
<feature type="compositionally biased region" description="Basic residues" evidence="1">
    <location>
        <begin position="143"/>
        <end position="156"/>
    </location>
</feature>
<evidence type="ECO:0000313" key="3">
    <source>
        <dbReference type="Proteomes" id="UP000008022"/>
    </source>
</evidence>
<protein>
    <submittedName>
        <fullName evidence="2">Uncharacterized protein</fullName>
    </submittedName>
</protein>
<dbReference type="EnsemblPlants" id="ORUFI04G15890.1">
    <property type="protein sequence ID" value="ORUFI04G15890.1"/>
    <property type="gene ID" value="ORUFI04G15890"/>
</dbReference>
<proteinExistence type="predicted"/>
<dbReference type="AlphaFoldDB" id="A0A0E0P9Y9"/>
<evidence type="ECO:0000313" key="2">
    <source>
        <dbReference type="EnsemblPlants" id="ORUFI04G15890.1"/>
    </source>
</evidence>
<reference evidence="2" key="2">
    <citation type="submission" date="2015-06" db="UniProtKB">
        <authorList>
            <consortium name="EnsemblPlants"/>
        </authorList>
    </citation>
    <scope>IDENTIFICATION</scope>
</reference>
<dbReference type="Proteomes" id="UP000008022">
    <property type="component" value="Unassembled WGS sequence"/>
</dbReference>
<keyword evidence="3" id="KW-1185">Reference proteome</keyword>
<feature type="compositionally biased region" description="Low complexity" evidence="1">
    <location>
        <begin position="79"/>
        <end position="101"/>
    </location>
</feature>
<reference evidence="3" key="1">
    <citation type="submission" date="2013-06" db="EMBL/GenBank/DDBJ databases">
        <authorList>
            <person name="Zhao Q."/>
        </authorList>
    </citation>
    <scope>NUCLEOTIDE SEQUENCE</scope>
    <source>
        <strain evidence="3">cv. W1943</strain>
    </source>
</reference>
<sequence length="156" mass="16701">MARNVCVSTKVAPRLTAPRMTAPISDALLPNPAVWKSTGEKKAMTMTPVSCWSSGTATAITRWGRCCLQRILRYAPSSLARAASTARATPSSSASTSALAPRTRRSAARACSTRPRTRRLLGVSEMSSAPTRMTDAGAAARPRERRHPHRGMRAAP</sequence>
<evidence type="ECO:0000256" key="1">
    <source>
        <dbReference type="SAM" id="MobiDB-lite"/>
    </source>
</evidence>